<reference evidence="1 2" key="1">
    <citation type="journal article" date="2017" name="Genome Announc.">
        <title>Twelve Complete Reference Genomes of Clinical Isolates in the Capnocytophaga Genus.</title>
        <authorList>
            <person name="Villarma A."/>
            <person name="Gulvik C.A."/>
            <person name="Rowe L.A."/>
            <person name="Sheth M."/>
            <person name="Juieng P."/>
            <person name="Nicholson A.C."/>
            <person name="Loparev V.N."/>
            <person name="McQuiston J.R."/>
        </authorList>
    </citation>
    <scope>NUCLEOTIDE SEQUENCE [LARGE SCALE GENOMIC DNA]</scope>
    <source>
        <strain evidence="1 2">G7591</strain>
    </source>
</reference>
<accession>A0A250E5Z1</accession>
<proteinExistence type="predicted"/>
<dbReference type="GeneID" id="96781545"/>
<gene>
    <name evidence="1" type="ORF">CGC48_07020</name>
</gene>
<protein>
    <submittedName>
        <fullName evidence="1">Uncharacterized protein</fullName>
    </submittedName>
</protein>
<evidence type="ECO:0000313" key="2">
    <source>
        <dbReference type="Proteomes" id="UP000242855"/>
    </source>
</evidence>
<dbReference type="RefSeq" id="WP_098029015.1">
    <property type="nucleotide sequence ID" value="NZ_CP022378.1"/>
</dbReference>
<evidence type="ECO:0000313" key="1">
    <source>
        <dbReference type="EMBL" id="ATA68400.1"/>
    </source>
</evidence>
<dbReference type="KEGG" id="ccyn:CGC48_07020"/>
<dbReference type="EMBL" id="CP022378">
    <property type="protein sequence ID" value="ATA68400.1"/>
    <property type="molecule type" value="Genomic_DNA"/>
</dbReference>
<organism evidence="1 2">
    <name type="scientific">Capnocytophaga cynodegmi</name>
    <dbReference type="NCBI Taxonomy" id="28189"/>
    <lineage>
        <taxon>Bacteria</taxon>
        <taxon>Pseudomonadati</taxon>
        <taxon>Bacteroidota</taxon>
        <taxon>Flavobacteriia</taxon>
        <taxon>Flavobacteriales</taxon>
        <taxon>Flavobacteriaceae</taxon>
        <taxon>Capnocytophaga</taxon>
    </lineage>
</organism>
<name>A0A250E5Z1_9FLAO</name>
<dbReference type="AlphaFoldDB" id="A0A250E5Z1"/>
<sequence>MLKRIRLEDNQVYTIKISDEIYSVVQHRENNFFDFFDIFFTKPNEKKLLSLDLNSVSLLCTYVLASNKLKDFFVRKETLVKPNKRACNRIFHNPFHYMMEGLRQEKTLPEGVALMQLKSLRGINYEVLIEYLDEDKHINEIYQYNSSGMIGNSEKLKAELLKYVETGEFWSIAKTHSFPNVVPYKKGKPQILAVESFS</sequence>
<dbReference type="Proteomes" id="UP000242855">
    <property type="component" value="Chromosome"/>
</dbReference>